<dbReference type="Proteomes" id="UP000652761">
    <property type="component" value="Unassembled WGS sequence"/>
</dbReference>
<dbReference type="AlphaFoldDB" id="A0A843UCQ2"/>
<keyword evidence="1" id="KW-0472">Membrane</keyword>
<evidence type="ECO:0000256" key="1">
    <source>
        <dbReference type="SAM" id="Phobius"/>
    </source>
</evidence>
<accession>A0A843UCQ2</accession>
<keyword evidence="1" id="KW-1133">Transmembrane helix</keyword>
<gene>
    <name evidence="2" type="ORF">Taro_012140</name>
</gene>
<reference evidence="2" key="1">
    <citation type="submission" date="2017-07" db="EMBL/GenBank/DDBJ databases">
        <title>Taro Niue Genome Assembly and Annotation.</title>
        <authorList>
            <person name="Atibalentja N."/>
            <person name="Keating K."/>
            <person name="Fields C.J."/>
        </authorList>
    </citation>
    <scope>NUCLEOTIDE SEQUENCE</scope>
    <source>
        <strain evidence="2">Niue_2</strain>
        <tissue evidence="2">Leaf</tissue>
    </source>
</reference>
<feature type="transmembrane region" description="Helical" evidence="1">
    <location>
        <begin position="63"/>
        <end position="83"/>
    </location>
</feature>
<keyword evidence="3" id="KW-1185">Reference proteome</keyword>
<organism evidence="2 3">
    <name type="scientific">Colocasia esculenta</name>
    <name type="common">Wild taro</name>
    <name type="synonym">Arum esculentum</name>
    <dbReference type="NCBI Taxonomy" id="4460"/>
    <lineage>
        <taxon>Eukaryota</taxon>
        <taxon>Viridiplantae</taxon>
        <taxon>Streptophyta</taxon>
        <taxon>Embryophyta</taxon>
        <taxon>Tracheophyta</taxon>
        <taxon>Spermatophyta</taxon>
        <taxon>Magnoliopsida</taxon>
        <taxon>Liliopsida</taxon>
        <taxon>Araceae</taxon>
        <taxon>Aroideae</taxon>
        <taxon>Colocasieae</taxon>
        <taxon>Colocasia</taxon>
    </lineage>
</organism>
<evidence type="ECO:0000313" key="2">
    <source>
        <dbReference type="EMBL" id="MQL79700.1"/>
    </source>
</evidence>
<comment type="caution">
    <text evidence="2">The sequence shown here is derived from an EMBL/GenBank/DDBJ whole genome shotgun (WGS) entry which is preliminary data.</text>
</comment>
<feature type="transmembrane region" description="Helical" evidence="1">
    <location>
        <begin position="90"/>
        <end position="116"/>
    </location>
</feature>
<name>A0A843UCQ2_COLES</name>
<dbReference type="EMBL" id="NMUH01000471">
    <property type="protein sequence ID" value="MQL79700.1"/>
    <property type="molecule type" value="Genomic_DNA"/>
</dbReference>
<keyword evidence="1" id="KW-0812">Transmembrane</keyword>
<sequence length="715" mass="76473">MRGKRGLGSDAELFVELSCLVVSSVRPQLGQAAVLHVLCVAALSRPRAGAEAGARLASRACGLWVPLLAASGGGLVVVVVTAFSSRRFQVFLIAQACAVVIARLCLVSMGIVGLALGRPVLLVVPASVFSRFCGPVLGCVEHYFRFVPDSVGFYGSRLGAHRRGSSVSDGLRRRLWCLVVVSNSESERCVQLPCMIRTHVAGCSCCCAACGASVVARCVHVVGARLALDSVAVVFLVWRTLASQSRIAPCRFWFWWKFFPGVLYVSGGESFLLAVVLLWPLVHLGCTLFTFGVYAPGACDSTLCCPVCLFVWFVHCFTSLLGVGGFEFSASGIREEEGRAWCLGVVERPWSEEEVFIPTRRALRGSVLRLSPELRIPLVCLSTGVTTARRVATSEEASALSGFAVMTRFPDATRLLSRSHYPSRWYRDDHGGCDRTCVASEVFVAGLCVGVCLRAGFALRTFWTPVLGSLLREYSGTRACSSLGRRGVRSAFLAQTRQSLVSLPLSALVPEPCSGVKREATTWPGCGVACVVCSVAALSRPCAGAEAGVRLASRACGLRVPLLVSSGSGLVVVVVTAFSSERFQVFLVARACTVVIARLCLVSVGVISLALGRLVLLVVPASVFSRFRGPVLGCAEHCFRFVPDSVGFCGSSVFPTALAGEGLVIPTGPCSRGSPPYFLQLEARRRGSSVSDRLRRRLWCRVVVSSSESERCELL</sequence>
<proteinExistence type="predicted"/>
<evidence type="ECO:0000313" key="3">
    <source>
        <dbReference type="Proteomes" id="UP000652761"/>
    </source>
</evidence>
<feature type="transmembrane region" description="Helical" evidence="1">
    <location>
        <begin position="560"/>
        <end position="580"/>
    </location>
</feature>
<feature type="transmembrane region" description="Helical" evidence="1">
    <location>
        <begin position="586"/>
        <end position="619"/>
    </location>
</feature>
<protein>
    <submittedName>
        <fullName evidence="2">Uncharacterized protein</fullName>
    </submittedName>
</protein>